<accession>A0A0R3UQG6</accession>
<gene>
    <name evidence="1" type="ORF">MCOS_LOCUS10122</name>
</gene>
<sequence length="369" mass="41131">MSYITVLHIPSLRNGRQLHAKVAHQVDRWAALRPTRTFLTGLPDVECPCANHPSPPHPPGSALTWGGLGTPSIRRCFTSDPVTEISDEGARNRPARLTNTAKAWKDEGSGIPLSKPTSLSPVDGAVCSVTQAATQVFLWYTNQHSYIRRTLLSSFSPLWCPFMIPEASFTWACAFIITFDWLITTLHNFTTAVLLPVVRMQSCAAHHGETFQSLFFYFDSHKSLLLQLRPQSKTARVPRGSGDSDQIYRTIIFNIPMESVSVLRTHQSDAREIRTEDRKVRQAFHIVATGNRISRPFTSLPTPMPFLLSLDQAHFRLTDLDRHNPRLTRSVLLPPTCDSPSCGNKCDCGLSANQNTSLSHLSLHSPTHS</sequence>
<keyword evidence="2" id="KW-1185">Reference proteome</keyword>
<evidence type="ECO:0000313" key="1">
    <source>
        <dbReference type="EMBL" id="VDD84119.1"/>
    </source>
</evidence>
<organism evidence="1 2">
    <name type="scientific">Mesocestoides corti</name>
    <name type="common">Flatworm</name>
    <dbReference type="NCBI Taxonomy" id="53468"/>
    <lineage>
        <taxon>Eukaryota</taxon>
        <taxon>Metazoa</taxon>
        <taxon>Spiralia</taxon>
        <taxon>Lophotrochozoa</taxon>
        <taxon>Platyhelminthes</taxon>
        <taxon>Cestoda</taxon>
        <taxon>Eucestoda</taxon>
        <taxon>Cyclophyllidea</taxon>
        <taxon>Mesocestoididae</taxon>
        <taxon>Mesocestoides</taxon>
    </lineage>
</organism>
<protein>
    <submittedName>
        <fullName evidence="1">Uncharacterized protein</fullName>
    </submittedName>
</protein>
<proteinExistence type="predicted"/>
<evidence type="ECO:0000313" key="2">
    <source>
        <dbReference type="Proteomes" id="UP000267029"/>
    </source>
</evidence>
<name>A0A0R3UQG6_MESCO</name>
<reference evidence="1 2" key="1">
    <citation type="submission" date="2018-10" db="EMBL/GenBank/DDBJ databases">
        <authorList>
            <consortium name="Pathogen Informatics"/>
        </authorList>
    </citation>
    <scope>NUCLEOTIDE SEQUENCE [LARGE SCALE GENOMIC DNA]</scope>
</reference>
<dbReference type="EMBL" id="UXSR01006003">
    <property type="protein sequence ID" value="VDD84119.1"/>
    <property type="molecule type" value="Genomic_DNA"/>
</dbReference>
<dbReference type="Proteomes" id="UP000267029">
    <property type="component" value="Unassembled WGS sequence"/>
</dbReference>
<dbReference type="AlphaFoldDB" id="A0A0R3UQG6"/>